<comment type="subunit">
    <text evidence="8">Composed of six subunits; NqrA, NqrB, NqrC, NqrD, NqrE and NqrF.</text>
</comment>
<dbReference type="InterPro" id="IPR056147">
    <property type="entry name" value="NQRA_N"/>
</dbReference>
<dbReference type="NCBIfam" id="TIGR01936">
    <property type="entry name" value="nqrA"/>
    <property type="match status" value="1"/>
</dbReference>
<dbReference type="Pfam" id="PF24836">
    <property type="entry name" value="NQRA_2nd"/>
    <property type="match status" value="1"/>
</dbReference>
<evidence type="ECO:0000259" key="9">
    <source>
        <dbReference type="Pfam" id="PF05896"/>
    </source>
</evidence>
<dbReference type="EMBL" id="LT605205">
    <property type="protein sequence ID" value="SCD19679.1"/>
    <property type="molecule type" value="Genomic_DNA"/>
</dbReference>
<dbReference type="InterPro" id="IPR056148">
    <property type="entry name" value="NQRA_2nd"/>
</dbReference>
<keyword evidence="12" id="KW-0560">Oxidoreductase</keyword>
<keyword evidence="2 8" id="KW-1278">Translocase</keyword>
<feature type="domain" description="NqrA second alpha/beta" evidence="11">
    <location>
        <begin position="114"/>
        <end position="258"/>
    </location>
</feature>
<evidence type="ECO:0000256" key="6">
    <source>
        <dbReference type="ARBA" id="ARBA00023075"/>
    </source>
</evidence>
<evidence type="ECO:0000256" key="8">
    <source>
        <dbReference type="HAMAP-Rule" id="MF_00425"/>
    </source>
</evidence>
<organism evidence="12 13">
    <name type="scientific">Proteiniphilum saccharofermentans</name>
    <dbReference type="NCBI Taxonomy" id="1642647"/>
    <lineage>
        <taxon>Bacteria</taxon>
        <taxon>Pseudomonadati</taxon>
        <taxon>Bacteroidota</taxon>
        <taxon>Bacteroidia</taxon>
        <taxon>Bacteroidales</taxon>
        <taxon>Dysgonomonadaceae</taxon>
        <taxon>Proteiniphilum</taxon>
    </lineage>
</organism>
<evidence type="ECO:0000259" key="10">
    <source>
        <dbReference type="Pfam" id="PF11973"/>
    </source>
</evidence>
<dbReference type="Pfam" id="PF05896">
    <property type="entry name" value="NQRA_N"/>
    <property type="match status" value="1"/>
</dbReference>
<reference evidence="13" key="1">
    <citation type="submission" date="2016-08" db="EMBL/GenBank/DDBJ databases">
        <authorList>
            <person name="Wibberg D."/>
        </authorList>
    </citation>
    <scope>NUCLEOTIDE SEQUENCE [LARGE SCALE GENOMIC DNA]</scope>
</reference>
<keyword evidence="7 8" id="KW-0739">Sodium transport</keyword>
<keyword evidence="3 8" id="KW-0520">NAD</keyword>
<proteinExistence type="inferred from homology"/>
<comment type="catalytic activity">
    <reaction evidence="8">
        <text>a ubiquinone + n Na(+)(in) + NADH + H(+) = a ubiquinol + n Na(+)(out) + NAD(+)</text>
        <dbReference type="Rhea" id="RHEA:47748"/>
        <dbReference type="Rhea" id="RHEA-COMP:9565"/>
        <dbReference type="Rhea" id="RHEA-COMP:9566"/>
        <dbReference type="ChEBI" id="CHEBI:15378"/>
        <dbReference type="ChEBI" id="CHEBI:16389"/>
        <dbReference type="ChEBI" id="CHEBI:17976"/>
        <dbReference type="ChEBI" id="CHEBI:29101"/>
        <dbReference type="ChEBI" id="CHEBI:57540"/>
        <dbReference type="ChEBI" id="CHEBI:57945"/>
        <dbReference type="EC" id="7.2.1.1"/>
    </reaction>
</comment>
<dbReference type="HAMAP" id="MF_00425">
    <property type="entry name" value="NqrA"/>
    <property type="match status" value="1"/>
</dbReference>
<protein>
    <recommendedName>
        <fullName evidence="8">Na(+)-translocating NADH-quinone reductase subunit A</fullName>
        <shortName evidence="8">Na(+)-NQR subunit A</shortName>
        <shortName evidence="8">Na(+)-translocating NQR subunit A</shortName>
        <ecNumber evidence="8">7.2.1.1</ecNumber>
    </recommendedName>
    <alternativeName>
        <fullName evidence="8">NQR complex subunit A</fullName>
    </alternativeName>
    <alternativeName>
        <fullName evidence="8">NQR-1 subunit A</fullName>
    </alternativeName>
</protein>
<evidence type="ECO:0000256" key="7">
    <source>
        <dbReference type="ARBA" id="ARBA00023201"/>
    </source>
</evidence>
<evidence type="ECO:0000313" key="13">
    <source>
        <dbReference type="Proteomes" id="UP000187464"/>
    </source>
</evidence>
<accession>A0A1R3T0L2</accession>
<dbReference type="EC" id="7.2.1.1" evidence="8"/>
<comment type="similarity">
    <text evidence="8">Belongs to the NqrA family.</text>
</comment>
<evidence type="ECO:0000256" key="3">
    <source>
        <dbReference type="ARBA" id="ARBA00023027"/>
    </source>
</evidence>
<keyword evidence="13" id="KW-1185">Reference proteome</keyword>
<dbReference type="GO" id="GO:0006814">
    <property type="term" value="P:sodium ion transport"/>
    <property type="evidence" value="ECO:0007669"/>
    <property type="project" value="UniProtKB-UniRule"/>
</dbReference>
<name>A0A1R3T0L2_9BACT</name>
<dbReference type="PANTHER" id="PTHR37839">
    <property type="entry name" value="NA(+)-TRANSLOCATING NADH-QUINONE REDUCTASE SUBUNIT A"/>
    <property type="match status" value="1"/>
</dbReference>
<keyword evidence="6 8" id="KW-0830">Ubiquinone</keyword>
<feature type="domain" description="Na(+)-translocating NADH-quinone reductase subunit A C-terminal" evidence="10">
    <location>
        <begin position="264"/>
        <end position="313"/>
    </location>
</feature>
<dbReference type="InterPro" id="IPR008703">
    <property type="entry name" value="NqrA"/>
</dbReference>
<gene>
    <name evidence="8" type="primary">nqrA</name>
    <name evidence="12" type="ORF">PSM36_0853</name>
</gene>
<evidence type="ECO:0000256" key="1">
    <source>
        <dbReference type="ARBA" id="ARBA00022448"/>
    </source>
</evidence>
<dbReference type="GO" id="GO:0016655">
    <property type="term" value="F:oxidoreductase activity, acting on NAD(P)H, quinone or similar compound as acceptor"/>
    <property type="evidence" value="ECO:0007669"/>
    <property type="project" value="UniProtKB-UniRule"/>
</dbReference>
<keyword evidence="1 8" id="KW-0813">Transport</keyword>
<dbReference type="Proteomes" id="UP000187464">
    <property type="component" value="Chromosome I"/>
</dbReference>
<feature type="domain" description="NqrA N-terminal barrel-sandwich hybrid" evidence="9">
    <location>
        <begin position="5"/>
        <end position="98"/>
    </location>
</feature>
<evidence type="ECO:0000256" key="5">
    <source>
        <dbReference type="ARBA" id="ARBA00023065"/>
    </source>
</evidence>
<dbReference type="NCBIfam" id="NF003761">
    <property type="entry name" value="PRK05352.1-4"/>
    <property type="match status" value="1"/>
</dbReference>
<dbReference type="KEGG" id="psac:PSM36_0853"/>
<keyword evidence="4 8" id="KW-0915">Sodium</keyword>
<dbReference type="InterPro" id="IPR022615">
    <property type="entry name" value="NqrA_C_domain"/>
</dbReference>
<keyword evidence="5 8" id="KW-0406">Ion transport</keyword>
<sequence length="448" mass="49451">MANRIKIKKGLRIPLLGEAEETLRGRVTSEYVRICPEDFHGITPKLAVKVDDAVKAGTPLFFDKNHPEMFFASPVSGVVTAIERGEKRRILYIEVKADSTTQYEDFGKKTVASLSAEEVKKSILDAGIWFVIKQRPYDVVAVPGKEPRDIFVTGFDTAPLAPSADFILNGLEADLQAGFDALAKLTAGKVYLSVSPKTTNGGLREAKNVVITEFDGPHPTGNVGVQINHIKPVNRGETVWTLSAPDVALIGRLFNQGIVDLTRTVALTGSEVKQTGYYRMVVGTQLNSIFKGNVTEGISLRYISGNPLTGRKINADGVLRAYDTQVTVIPEGDDVHEAFGWASLSPKRYSAGCTYPTYNKKYRLDARLLGGPRAIIVSNEYDKVFPMDIFPEQLIKSIIAFNIDKMEQLGIYEVAPEDFALCEFVDTSKLELQRIVRTGLDLLRKEME</sequence>
<evidence type="ECO:0000313" key="12">
    <source>
        <dbReference type="EMBL" id="SCD19679.1"/>
    </source>
</evidence>
<dbReference type="STRING" id="1642647.PSM36_0853"/>
<dbReference type="Pfam" id="PF11973">
    <property type="entry name" value="NQRA_SLBB"/>
    <property type="match status" value="1"/>
</dbReference>
<dbReference type="PANTHER" id="PTHR37839:SF1">
    <property type="entry name" value="NA(+)-TRANSLOCATING NADH-QUINONE REDUCTASE SUBUNIT A"/>
    <property type="match status" value="1"/>
</dbReference>
<evidence type="ECO:0000256" key="4">
    <source>
        <dbReference type="ARBA" id="ARBA00023053"/>
    </source>
</evidence>
<evidence type="ECO:0000256" key="2">
    <source>
        <dbReference type="ARBA" id="ARBA00022967"/>
    </source>
</evidence>
<comment type="function">
    <text evidence="8">NQR complex catalyzes the reduction of ubiquinone-1 to ubiquinol by two successive reactions, coupled with the transport of Na(+) ions from the cytoplasm to the periplasm. NqrA to NqrE are probably involved in the second step, the conversion of ubisemiquinone to ubiquinol.</text>
</comment>
<dbReference type="AlphaFoldDB" id="A0A1R3T0L2"/>
<evidence type="ECO:0000259" key="11">
    <source>
        <dbReference type="Pfam" id="PF24836"/>
    </source>
</evidence>
<dbReference type="RefSeq" id="WP_076929125.1">
    <property type="nucleotide sequence ID" value="NZ_LT605205.1"/>
</dbReference>